<gene>
    <name evidence="2" type="ORF">DPMN_123278</name>
</gene>
<sequence length="56" mass="6396">MVNSGTLPNTVESQETGVYKMSFTPEEAGQQKVEIIFNQEQHPGTKFKSFYSPWIE</sequence>
<dbReference type="InterPro" id="IPR013783">
    <property type="entry name" value="Ig-like_fold"/>
</dbReference>
<reference evidence="2" key="2">
    <citation type="submission" date="2020-11" db="EMBL/GenBank/DDBJ databases">
        <authorList>
            <person name="McCartney M.A."/>
            <person name="Auch B."/>
            <person name="Kono T."/>
            <person name="Mallez S."/>
            <person name="Becker A."/>
            <person name="Gohl D.M."/>
            <person name="Silverstein K.A.T."/>
            <person name="Koren S."/>
            <person name="Bechman K.B."/>
            <person name="Herman A."/>
            <person name="Abrahante J.E."/>
            <person name="Garbe J."/>
        </authorList>
    </citation>
    <scope>NUCLEOTIDE SEQUENCE</scope>
    <source>
        <strain evidence="2">Duluth1</strain>
        <tissue evidence="2">Whole animal</tissue>
    </source>
</reference>
<name>A0A9D4GQK2_DREPO</name>
<dbReference type="InterPro" id="IPR014756">
    <property type="entry name" value="Ig_E-set"/>
</dbReference>
<dbReference type="Gene3D" id="2.60.40.10">
    <property type="entry name" value="Immunoglobulins"/>
    <property type="match status" value="1"/>
</dbReference>
<dbReference type="PROSITE" id="PS50194">
    <property type="entry name" value="FILAMIN_REPEAT"/>
    <property type="match status" value="1"/>
</dbReference>
<dbReference type="SUPFAM" id="SSF81296">
    <property type="entry name" value="E set domains"/>
    <property type="match status" value="1"/>
</dbReference>
<dbReference type="InterPro" id="IPR017868">
    <property type="entry name" value="Filamin/ABP280_repeat-like"/>
</dbReference>
<evidence type="ECO:0000313" key="2">
    <source>
        <dbReference type="EMBL" id="KAH3821514.1"/>
    </source>
</evidence>
<protein>
    <submittedName>
        <fullName evidence="2">Uncharacterized protein</fullName>
    </submittedName>
</protein>
<evidence type="ECO:0000313" key="3">
    <source>
        <dbReference type="Proteomes" id="UP000828390"/>
    </source>
</evidence>
<dbReference type="Pfam" id="PF00630">
    <property type="entry name" value="Filamin"/>
    <property type="match status" value="1"/>
</dbReference>
<proteinExistence type="predicted"/>
<accession>A0A9D4GQK2</accession>
<dbReference type="Proteomes" id="UP000828390">
    <property type="component" value="Unassembled WGS sequence"/>
</dbReference>
<feature type="repeat" description="Filamin" evidence="1">
    <location>
        <begin position="1"/>
        <end position="51"/>
    </location>
</feature>
<evidence type="ECO:0000256" key="1">
    <source>
        <dbReference type="PROSITE-ProRule" id="PRU00087"/>
    </source>
</evidence>
<organism evidence="2 3">
    <name type="scientific">Dreissena polymorpha</name>
    <name type="common">Zebra mussel</name>
    <name type="synonym">Mytilus polymorpha</name>
    <dbReference type="NCBI Taxonomy" id="45954"/>
    <lineage>
        <taxon>Eukaryota</taxon>
        <taxon>Metazoa</taxon>
        <taxon>Spiralia</taxon>
        <taxon>Lophotrochozoa</taxon>
        <taxon>Mollusca</taxon>
        <taxon>Bivalvia</taxon>
        <taxon>Autobranchia</taxon>
        <taxon>Heteroconchia</taxon>
        <taxon>Euheterodonta</taxon>
        <taxon>Imparidentia</taxon>
        <taxon>Neoheterodontei</taxon>
        <taxon>Myida</taxon>
        <taxon>Dreissenoidea</taxon>
        <taxon>Dreissenidae</taxon>
        <taxon>Dreissena</taxon>
    </lineage>
</organism>
<comment type="caution">
    <text evidence="2">The sequence shown here is derived from an EMBL/GenBank/DDBJ whole genome shotgun (WGS) entry which is preliminary data.</text>
</comment>
<keyword evidence="3" id="KW-1185">Reference proteome</keyword>
<dbReference type="AlphaFoldDB" id="A0A9D4GQK2"/>
<dbReference type="EMBL" id="JAIWYP010000005">
    <property type="protein sequence ID" value="KAH3821514.1"/>
    <property type="molecule type" value="Genomic_DNA"/>
</dbReference>
<reference evidence="2" key="1">
    <citation type="journal article" date="2019" name="bioRxiv">
        <title>The Genome of the Zebra Mussel, Dreissena polymorpha: A Resource for Invasive Species Research.</title>
        <authorList>
            <person name="McCartney M.A."/>
            <person name="Auch B."/>
            <person name="Kono T."/>
            <person name="Mallez S."/>
            <person name="Zhang Y."/>
            <person name="Obille A."/>
            <person name="Becker A."/>
            <person name="Abrahante J.E."/>
            <person name="Garbe J."/>
            <person name="Badalamenti J.P."/>
            <person name="Herman A."/>
            <person name="Mangelson H."/>
            <person name="Liachko I."/>
            <person name="Sullivan S."/>
            <person name="Sone E.D."/>
            <person name="Koren S."/>
            <person name="Silverstein K.A.T."/>
            <person name="Beckman K.B."/>
            <person name="Gohl D.M."/>
        </authorList>
    </citation>
    <scope>NUCLEOTIDE SEQUENCE</scope>
    <source>
        <strain evidence="2">Duluth1</strain>
        <tissue evidence="2">Whole animal</tissue>
    </source>
</reference>